<organism evidence="8 9">
    <name type="scientific">Candidatus Daviesbacteria bacterium RIFCSPLOWO2_01_FULL_40_24</name>
    <dbReference type="NCBI Taxonomy" id="1797787"/>
    <lineage>
        <taxon>Bacteria</taxon>
        <taxon>Candidatus Daviesiibacteriota</taxon>
    </lineage>
</organism>
<dbReference type="GO" id="GO:0016787">
    <property type="term" value="F:hydrolase activity"/>
    <property type="evidence" value="ECO:0007669"/>
    <property type="project" value="UniProtKB-KW"/>
</dbReference>
<gene>
    <name evidence="8" type="ORF">A3B49_03975</name>
</gene>
<evidence type="ECO:0000313" key="9">
    <source>
        <dbReference type="Proteomes" id="UP000178017"/>
    </source>
</evidence>
<keyword evidence="6" id="KW-0694">RNA-binding</keyword>
<keyword evidence="7" id="KW-0346">Stress response</keyword>
<dbReference type="InterPro" id="IPR038570">
    <property type="entry name" value="HicA_sf"/>
</dbReference>
<evidence type="ECO:0000256" key="3">
    <source>
        <dbReference type="ARBA" id="ARBA00022722"/>
    </source>
</evidence>
<keyword evidence="2" id="KW-1277">Toxin-antitoxin system</keyword>
<proteinExistence type="inferred from homology"/>
<dbReference type="Pfam" id="PF07927">
    <property type="entry name" value="HicA_toxin"/>
    <property type="match status" value="1"/>
</dbReference>
<evidence type="ECO:0000256" key="2">
    <source>
        <dbReference type="ARBA" id="ARBA00022649"/>
    </source>
</evidence>
<dbReference type="GO" id="GO:0004519">
    <property type="term" value="F:endonuclease activity"/>
    <property type="evidence" value="ECO:0007669"/>
    <property type="project" value="UniProtKB-KW"/>
</dbReference>
<comment type="similarity">
    <text evidence="1">Belongs to the HicA mRNA interferase family.</text>
</comment>
<evidence type="ECO:0000313" key="8">
    <source>
        <dbReference type="EMBL" id="OGE65695.1"/>
    </source>
</evidence>
<evidence type="ECO:0008006" key="10">
    <source>
        <dbReference type="Google" id="ProtNLM"/>
    </source>
</evidence>
<evidence type="ECO:0000256" key="4">
    <source>
        <dbReference type="ARBA" id="ARBA00022759"/>
    </source>
</evidence>
<dbReference type="InterPro" id="IPR012933">
    <property type="entry name" value="HicA_mRNA_interferase"/>
</dbReference>
<dbReference type="EMBL" id="MFDO01000011">
    <property type="protein sequence ID" value="OGE65695.1"/>
    <property type="molecule type" value="Genomic_DNA"/>
</dbReference>
<dbReference type="GO" id="GO:0003729">
    <property type="term" value="F:mRNA binding"/>
    <property type="evidence" value="ECO:0007669"/>
    <property type="project" value="InterPro"/>
</dbReference>
<dbReference type="Proteomes" id="UP000178017">
    <property type="component" value="Unassembled WGS sequence"/>
</dbReference>
<reference evidence="8 9" key="1">
    <citation type="journal article" date="2016" name="Nat. Commun.">
        <title>Thousands of microbial genomes shed light on interconnected biogeochemical processes in an aquifer system.</title>
        <authorList>
            <person name="Anantharaman K."/>
            <person name="Brown C.T."/>
            <person name="Hug L.A."/>
            <person name="Sharon I."/>
            <person name="Castelle C.J."/>
            <person name="Probst A.J."/>
            <person name="Thomas B.C."/>
            <person name="Singh A."/>
            <person name="Wilkins M.J."/>
            <person name="Karaoz U."/>
            <person name="Brodie E.L."/>
            <person name="Williams K.H."/>
            <person name="Hubbard S.S."/>
            <person name="Banfield J.F."/>
        </authorList>
    </citation>
    <scope>NUCLEOTIDE SEQUENCE [LARGE SCALE GENOMIC DNA]</scope>
</reference>
<evidence type="ECO:0000256" key="6">
    <source>
        <dbReference type="ARBA" id="ARBA00022884"/>
    </source>
</evidence>
<accession>A0A1F5MK11</accession>
<evidence type="ECO:0000256" key="5">
    <source>
        <dbReference type="ARBA" id="ARBA00022801"/>
    </source>
</evidence>
<keyword evidence="5" id="KW-0378">Hydrolase</keyword>
<evidence type="ECO:0000256" key="7">
    <source>
        <dbReference type="ARBA" id="ARBA00023016"/>
    </source>
</evidence>
<sequence length="71" mass="7813">MPKRYSSKDVVSGLKKQGFLFSGQSGSHGKFRKTVGNKVLTTIVPMSKKEIPIGTVKGIMRQAGLKEEDFK</sequence>
<protein>
    <recommendedName>
        <fullName evidence="10">Addiction module toxin, HicA family</fullName>
    </recommendedName>
</protein>
<comment type="caution">
    <text evidence="8">The sequence shown here is derived from an EMBL/GenBank/DDBJ whole genome shotgun (WGS) entry which is preliminary data.</text>
</comment>
<dbReference type="Gene3D" id="3.30.920.30">
    <property type="entry name" value="Hypothetical protein"/>
    <property type="match status" value="1"/>
</dbReference>
<dbReference type="SUPFAM" id="SSF54786">
    <property type="entry name" value="YcfA/nrd intein domain"/>
    <property type="match status" value="1"/>
</dbReference>
<name>A0A1F5MK11_9BACT</name>
<keyword evidence="3" id="KW-0540">Nuclease</keyword>
<evidence type="ECO:0000256" key="1">
    <source>
        <dbReference type="ARBA" id="ARBA00006620"/>
    </source>
</evidence>
<dbReference type="AlphaFoldDB" id="A0A1F5MK11"/>
<keyword evidence="4" id="KW-0255">Endonuclease</keyword>